<feature type="domain" description="HTH APSES-type" evidence="6">
    <location>
        <begin position="109"/>
        <end position="216"/>
    </location>
</feature>
<dbReference type="GO" id="GO:0045944">
    <property type="term" value="P:positive regulation of transcription by RNA polymerase II"/>
    <property type="evidence" value="ECO:0007669"/>
    <property type="project" value="TreeGrafter"/>
</dbReference>
<keyword evidence="3" id="KW-0238">DNA-binding</keyword>
<dbReference type="Pfam" id="PF04383">
    <property type="entry name" value="KilA-N"/>
    <property type="match status" value="1"/>
</dbReference>
<keyword evidence="2" id="KW-0805">Transcription regulation</keyword>
<dbReference type="InterPro" id="IPR036887">
    <property type="entry name" value="HTH_APSES_sf"/>
</dbReference>
<protein>
    <recommendedName>
        <fullName evidence="6">HTH APSES-type domain-containing protein</fullName>
    </recommendedName>
</protein>
<evidence type="ECO:0000259" key="6">
    <source>
        <dbReference type="PROSITE" id="PS51299"/>
    </source>
</evidence>
<evidence type="ECO:0000256" key="4">
    <source>
        <dbReference type="ARBA" id="ARBA00023163"/>
    </source>
</evidence>
<sequence>MEGLYQTLPYPYLSQTSAPEYPSSSTNHSGSPSGTPLMMYRPTLERPFPSLDDHSSPSNTLNWSPSHPYHHRHHYHHHHTQASLNSPNYNYYGNTNSVVMASSSPTRPKVSTNIWEDEGTLCFQVDAKGICVARRQDNDMVNGTKLLNVVGMSRGKRDGILKNEKGRVVVKVGAMHLKGVWIPFQRARDLATKFKIVDLLYPLFADDPSVFLCNNTLASNDTDKSKLMTSNTFQQHRPSMDYSWNKPSHYLQQHYPQVIHRNSIHGDLSSTSSPIPKLMTQASEDNSHDVYEQPPYDYSRPFQSRNSISSISSHHSAYLFHPSHETHHQTEEKLTMEPFYSTSLNDKEKEGPTTPSSWYSPETPTAVLYQQKKRKSSLSSDESKVYARTTKKVKVVQVE</sequence>
<feature type="region of interest" description="Disordered" evidence="5">
    <location>
        <begin position="16"/>
        <end position="65"/>
    </location>
</feature>
<dbReference type="PANTHER" id="PTHR47792">
    <property type="entry name" value="PROTEIN SOK2-RELATED"/>
    <property type="match status" value="1"/>
</dbReference>
<evidence type="ECO:0000256" key="2">
    <source>
        <dbReference type="ARBA" id="ARBA00023015"/>
    </source>
</evidence>
<organism evidence="7 8">
    <name type="scientific">Rhizopus oryzae</name>
    <name type="common">Mucormycosis agent</name>
    <name type="synonym">Rhizopus arrhizus var. delemar</name>
    <dbReference type="NCBI Taxonomy" id="64495"/>
    <lineage>
        <taxon>Eukaryota</taxon>
        <taxon>Fungi</taxon>
        <taxon>Fungi incertae sedis</taxon>
        <taxon>Mucoromycota</taxon>
        <taxon>Mucoromycotina</taxon>
        <taxon>Mucoromycetes</taxon>
        <taxon>Mucorales</taxon>
        <taxon>Mucorineae</taxon>
        <taxon>Rhizopodaceae</taxon>
        <taxon>Rhizopus</taxon>
    </lineage>
</organism>
<dbReference type="SMART" id="SM01252">
    <property type="entry name" value="KilA-N"/>
    <property type="match status" value="1"/>
</dbReference>
<keyword evidence="4" id="KW-0804">Transcription</keyword>
<dbReference type="InterPro" id="IPR029790">
    <property type="entry name" value="EFG1/Phd1/StuA"/>
</dbReference>
<name>A0A9P6XLE1_RHIOR</name>
<comment type="similarity">
    <text evidence="1">Belongs to the EFG1/PHD1/stuA family.</text>
</comment>
<feature type="region of interest" description="Disordered" evidence="5">
    <location>
        <begin position="265"/>
        <end position="305"/>
    </location>
</feature>
<gene>
    <name evidence="7" type="ORF">G6F64_000173</name>
</gene>
<evidence type="ECO:0000256" key="3">
    <source>
        <dbReference type="ARBA" id="ARBA00023125"/>
    </source>
</evidence>
<dbReference type="GO" id="GO:0003700">
    <property type="term" value="F:DNA-binding transcription factor activity"/>
    <property type="evidence" value="ECO:0007669"/>
    <property type="project" value="TreeGrafter"/>
</dbReference>
<evidence type="ECO:0000256" key="1">
    <source>
        <dbReference type="ARBA" id="ARBA00007247"/>
    </source>
</evidence>
<dbReference type="SUPFAM" id="SSF54616">
    <property type="entry name" value="DNA-binding domain of Mlu1-box binding protein MBP1"/>
    <property type="match status" value="1"/>
</dbReference>
<dbReference type="PROSITE" id="PS51299">
    <property type="entry name" value="HTH_APSES"/>
    <property type="match status" value="1"/>
</dbReference>
<reference evidence="7" key="1">
    <citation type="journal article" date="2020" name="Microb. Genom.">
        <title>Genetic diversity of clinical and environmental Mucorales isolates obtained from an investigation of mucormycosis cases among solid organ transplant recipients.</title>
        <authorList>
            <person name="Nguyen M.H."/>
            <person name="Kaul D."/>
            <person name="Muto C."/>
            <person name="Cheng S.J."/>
            <person name="Richter R.A."/>
            <person name="Bruno V.M."/>
            <person name="Liu G."/>
            <person name="Beyhan S."/>
            <person name="Sundermann A.J."/>
            <person name="Mounaud S."/>
            <person name="Pasculle A.W."/>
            <person name="Nierman W.C."/>
            <person name="Driscoll E."/>
            <person name="Cumbie R."/>
            <person name="Clancy C.J."/>
            <person name="Dupont C.L."/>
        </authorList>
    </citation>
    <scope>NUCLEOTIDE SEQUENCE</scope>
    <source>
        <strain evidence="7">GL11</strain>
    </source>
</reference>
<dbReference type="InterPro" id="IPR018004">
    <property type="entry name" value="KilA/APSES_HTH"/>
</dbReference>
<feature type="compositionally biased region" description="Low complexity" evidence="5">
    <location>
        <begin position="22"/>
        <end position="36"/>
    </location>
</feature>
<dbReference type="Gene3D" id="3.10.260.10">
    <property type="entry name" value="Transcription regulator HTH, APSES-type DNA-binding domain"/>
    <property type="match status" value="1"/>
</dbReference>
<comment type="caution">
    <text evidence="7">The sequence shown here is derived from an EMBL/GenBank/DDBJ whole genome shotgun (WGS) entry which is preliminary data.</text>
</comment>
<dbReference type="InterPro" id="IPR003163">
    <property type="entry name" value="Tscrpt_reg_HTH_APSES-type"/>
</dbReference>
<keyword evidence="8" id="KW-1185">Reference proteome</keyword>
<proteinExistence type="inferred from homology"/>
<feature type="compositionally biased region" description="Polar residues" evidence="5">
    <location>
        <begin position="268"/>
        <end position="284"/>
    </location>
</feature>
<feature type="compositionally biased region" description="Polar residues" evidence="5">
    <location>
        <begin position="353"/>
        <end position="363"/>
    </location>
</feature>
<evidence type="ECO:0000313" key="7">
    <source>
        <dbReference type="EMBL" id="KAG1316046.1"/>
    </source>
</evidence>
<accession>A0A9P6XLE1</accession>
<evidence type="ECO:0000313" key="8">
    <source>
        <dbReference type="Proteomes" id="UP000716291"/>
    </source>
</evidence>
<dbReference type="GO" id="GO:0005634">
    <property type="term" value="C:nucleus"/>
    <property type="evidence" value="ECO:0007669"/>
    <property type="project" value="TreeGrafter"/>
</dbReference>
<dbReference type="PANTHER" id="PTHR47792:SF1">
    <property type="entry name" value="PROTEIN SOK2-RELATED"/>
    <property type="match status" value="1"/>
</dbReference>
<dbReference type="Proteomes" id="UP000716291">
    <property type="component" value="Unassembled WGS sequence"/>
</dbReference>
<dbReference type="GO" id="GO:0043565">
    <property type="term" value="F:sequence-specific DNA binding"/>
    <property type="evidence" value="ECO:0007669"/>
    <property type="project" value="TreeGrafter"/>
</dbReference>
<dbReference type="OrthoDB" id="5407653at2759"/>
<evidence type="ECO:0000256" key="5">
    <source>
        <dbReference type="SAM" id="MobiDB-lite"/>
    </source>
</evidence>
<dbReference type="AlphaFoldDB" id="A0A9P6XLE1"/>
<dbReference type="EMBL" id="JAANQT010000010">
    <property type="protein sequence ID" value="KAG1316046.1"/>
    <property type="molecule type" value="Genomic_DNA"/>
</dbReference>
<feature type="region of interest" description="Disordered" evidence="5">
    <location>
        <begin position="343"/>
        <end position="364"/>
    </location>
</feature>